<protein>
    <submittedName>
        <fullName evidence="1">Uncharacterized protein</fullName>
    </submittedName>
</protein>
<name>F4EXX5_SELS3</name>
<keyword evidence="2" id="KW-1185">Reference proteome</keyword>
<evidence type="ECO:0000313" key="2">
    <source>
        <dbReference type="Proteomes" id="UP000011124"/>
    </source>
</evidence>
<proteinExistence type="predicted"/>
<reference evidence="1 2" key="1">
    <citation type="submission" date="2011-04" db="EMBL/GenBank/DDBJ databases">
        <title>The complete genome of Selenomonas sputigena DSM 20758.</title>
        <authorList>
            <consortium name="US DOE Joint Genome Institute (JGI-PGF)"/>
            <person name="Lucas S."/>
            <person name="Copeland A."/>
            <person name="Lapidus A."/>
            <person name="Bruce D."/>
            <person name="Goodwin L."/>
            <person name="Pitluck S."/>
            <person name="Peters L."/>
            <person name="Kyrpides N."/>
            <person name="Mavromatis K."/>
            <person name="Ivanova N."/>
            <person name="Ovchinnikova G."/>
            <person name="Teshima H."/>
            <person name="Detter J.C."/>
            <person name="Tapia R."/>
            <person name="Han C."/>
            <person name="Land M."/>
            <person name="Hauser L."/>
            <person name="Markowitz V."/>
            <person name="Cheng J.-F."/>
            <person name="Hugenholtz P."/>
            <person name="Woyke T."/>
            <person name="Wu D."/>
            <person name="Gronow S."/>
            <person name="Wellnitz S."/>
            <person name="Schneider S."/>
            <person name="Klenk H.-P."/>
            <person name="Eisen J.A."/>
        </authorList>
    </citation>
    <scope>NUCLEOTIDE SEQUENCE [LARGE SCALE GENOMIC DNA]</scope>
    <source>
        <strain evidence="2">ATCC 35185 / DSM 20758 / VPI D19B-28</strain>
    </source>
</reference>
<dbReference type="EMBL" id="CP002637">
    <property type="protein sequence ID" value="AEB99182.1"/>
    <property type="molecule type" value="Genomic_DNA"/>
</dbReference>
<accession>F4EXX5</accession>
<sequence length="208" mass="22144">MQRFSRLWQKTAALTLRSEAWGHLLCLAGLVASLMLLAHLAEASAPEGVEEGHAYIPAGTELSLRLEREVSSKDVSEGDFVPVVVLGDLRLNGVVVIRSKADVRAVVAKNRPAGVYGRSGLLVIEMKSVQTENGITVPLRGTEEKKVAHHDNALTQGVVGGLFIKGAQAVYKKGSFFTAVVDTDVDLGVSKEDLAQVMCEQGKVAAAP</sequence>
<evidence type="ECO:0000313" key="1">
    <source>
        <dbReference type="EMBL" id="AEB99182.1"/>
    </source>
</evidence>
<gene>
    <name evidence="1" type="ordered locus">Selsp_0205</name>
</gene>
<dbReference type="AlphaFoldDB" id="F4EXX5"/>
<organism evidence="1 2">
    <name type="scientific">Selenomonas sputigena (strain ATCC 35185 / DSM 20758 / CCUG 44933 / VPI D19B-28)</name>
    <dbReference type="NCBI Taxonomy" id="546271"/>
    <lineage>
        <taxon>Bacteria</taxon>
        <taxon>Bacillati</taxon>
        <taxon>Bacillota</taxon>
        <taxon>Negativicutes</taxon>
        <taxon>Selenomonadales</taxon>
        <taxon>Selenomonadaceae</taxon>
        <taxon>Selenomonas</taxon>
    </lineage>
</organism>
<dbReference type="HOGENOM" id="CLU_1320160_0_0_9"/>
<dbReference type="KEGG" id="ssg:Selsp_0205"/>
<dbReference type="Proteomes" id="UP000011124">
    <property type="component" value="Chromosome"/>
</dbReference>